<feature type="transmembrane region" description="Helical" evidence="1">
    <location>
        <begin position="93"/>
        <end position="119"/>
    </location>
</feature>
<proteinExistence type="predicted"/>
<protein>
    <submittedName>
        <fullName evidence="2">Uncharacterized protein</fullName>
    </submittedName>
</protein>
<gene>
    <name evidence="2" type="ORF">HCR76_13115</name>
</gene>
<name>A0ABX6YG24_9MICO</name>
<dbReference type="RefSeq" id="WP_166991267.1">
    <property type="nucleotide sequence ID" value="NZ_CP061169.1"/>
</dbReference>
<keyword evidence="3" id="KW-1185">Reference proteome</keyword>
<evidence type="ECO:0000256" key="1">
    <source>
        <dbReference type="SAM" id="Phobius"/>
    </source>
</evidence>
<feature type="transmembrane region" description="Helical" evidence="1">
    <location>
        <begin position="21"/>
        <end position="48"/>
    </location>
</feature>
<dbReference type="EMBL" id="CP061169">
    <property type="protein sequence ID" value="QPZ37747.1"/>
    <property type="molecule type" value="Genomic_DNA"/>
</dbReference>
<evidence type="ECO:0000313" key="3">
    <source>
        <dbReference type="Proteomes" id="UP000662814"/>
    </source>
</evidence>
<evidence type="ECO:0000313" key="2">
    <source>
        <dbReference type="EMBL" id="QPZ37747.1"/>
    </source>
</evidence>
<organism evidence="2 3">
    <name type="scientific">Paramicrobacterium chengjingii</name>
    <dbReference type="NCBI Taxonomy" id="2769067"/>
    <lineage>
        <taxon>Bacteria</taxon>
        <taxon>Bacillati</taxon>
        <taxon>Actinomycetota</taxon>
        <taxon>Actinomycetes</taxon>
        <taxon>Micrococcales</taxon>
        <taxon>Microbacteriaceae</taxon>
        <taxon>Paramicrobacterium</taxon>
    </lineage>
</organism>
<keyword evidence="1" id="KW-0472">Membrane</keyword>
<keyword evidence="1" id="KW-1133">Transmembrane helix</keyword>
<accession>A0ABX6YG24</accession>
<keyword evidence="1" id="KW-0812">Transmembrane</keyword>
<dbReference type="Proteomes" id="UP000662814">
    <property type="component" value="Chromosome"/>
</dbReference>
<reference evidence="2 3" key="1">
    <citation type="submission" date="2020-12" db="EMBL/GenBank/DDBJ databases">
        <title>Microbacterium sp. HY060.</title>
        <authorList>
            <person name="Zhou J."/>
        </authorList>
    </citation>
    <scope>NUCLEOTIDE SEQUENCE [LARGE SCALE GENOMIC DNA]</scope>
    <source>
        <strain evidence="2 3">HY60</strain>
    </source>
</reference>
<feature type="transmembrane region" description="Helical" evidence="1">
    <location>
        <begin position="60"/>
        <end position="86"/>
    </location>
</feature>
<sequence length="124" mass="12980">MTAELTAKPKRLTGSSRGWDIGISVTILCLGAVVLVVAFLIALFGVMMVSACSGECSAPLFMAGWLIAMILPCAVLVAGTIWAIVFMIRAKRALFIAIGTIAVAFAVWAGGIAMMIGAIPDFTW</sequence>